<evidence type="ECO:0000313" key="3">
    <source>
        <dbReference type="Proteomes" id="UP000294844"/>
    </source>
</evidence>
<proteinExistence type="predicted"/>
<gene>
    <name evidence="2" type="ORF">CCUG60883_01422</name>
    <name evidence="1" type="ORF">CCUG60885_04274</name>
</gene>
<dbReference type="Proteomes" id="UP000294844">
    <property type="component" value="Unassembled WGS sequence"/>
</dbReference>
<dbReference type="EMBL" id="PECK01000008">
    <property type="protein sequence ID" value="TDZ92160.1"/>
    <property type="molecule type" value="Genomic_DNA"/>
</dbReference>
<dbReference type="AlphaFoldDB" id="A0A4R8SC27"/>
<evidence type="ECO:0000313" key="4">
    <source>
        <dbReference type="Proteomes" id="UP000295685"/>
    </source>
</evidence>
<organism evidence="1 4">
    <name type="scientific">Mycobacteroides salmoniphilum</name>
    <dbReference type="NCBI Taxonomy" id="404941"/>
    <lineage>
        <taxon>Bacteria</taxon>
        <taxon>Bacillati</taxon>
        <taxon>Actinomycetota</taxon>
        <taxon>Actinomycetes</taxon>
        <taxon>Mycobacteriales</taxon>
        <taxon>Mycobacteriaceae</taxon>
        <taxon>Mycobacteroides</taxon>
    </lineage>
</organism>
<protein>
    <recommendedName>
        <fullName evidence="5">Tail assembly chaperone</fullName>
    </recommendedName>
</protein>
<dbReference type="EMBL" id="PECM01000005">
    <property type="protein sequence ID" value="TEA07389.1"/>
    <property type="molecule type" value="Genomic_DNA"/>
</dbReference>
<comment type="caution">
    <text evidence="1">The sequence shown here is derived from an EMBL/GenBank/DDBJ whole genome shotgun (WGS) entry which is preliminary data.</text>
</comment>
<sequence>MFLYKFNIGEGDEKVEHSIALKPFDQIPTGVLRKNRDNAEAGMWSMFEWALTEKDLELFDQMPAKKVDELMTAWQKYANVDVPKS</sequence>
<name>A0A4R8SC27_9MYCO</name>
<evidence type="ECO:0000313" key="2">
    <source>
        <dbReference type="EMBL" id="TEA07389.1"/>
    </source>
</evidence>
<accession>A0A4R8SC27</accession>
<dbReference type="RefSeq" id="WP_134148828.1">
    <property type="nucleotide sequence ID" value="NZ_PECK01000008.1"/>
</dbReference>
<reference evidence="3 4" key="1">
    <citation type="journal article" date="2019" name="Sci. Rep.">
        <title>Extended insight into the Mycobacterium chelonae-abscessus complex through whole genome sequencing of Mycobacterium salmoniphilum outbreak and Mycobacterium salmoniphilum-like strains.</title>
        <authorList>
            <person name="Behra P.R.K."/>
            <person name="Das S."/>
            <person name="Pettersson B.M.F."/>
            <person name="Shirreff L."/>
            <person name="DuCote T."/>
            <person name="Jacobsson K.G."/>
            <person name="Ennis D.G."/>
            <person name="Kirsebom L.A."/>
        </authorList>
    </citation>
    <scope>NUCLEOTIDE SEQUENCE [LARGE SCALE GENOMIC DNA]</scope>
    <source>
        <strain evidence="2 3">CCUG 60883</strain>
        <strain evidence="1 4">CCUG 60885</strain>
    </source>
</reference>
<keyword evidence="3" id="KW-1185">Reference proteome</keyword>
<evidence type="ECO:0008006" key="5">
    <source>
        <dbReference type="Google" id="ProtNLM"/>
    </source>
</evidence>
<dbReference type="Proteomes" id="UP000295685">
    <property type="component" value="Unassembled WGS sequence"/>
</dbReference>
<evidence type="ECO:0000313" key="1">
    <source>
        <dbReference type="EMBL" id="TDZ92160.1"/>
    </source>
</evidence>